<name>A0A0B2PT00_GLYSO</name>
<organism evidence="2">
    <name type="scientific">Glycine soja</name>
    <name type="common">Wild soybean</name>
    <dbReference type="NCBI Taxonomy" id="3848"/>
    <lineage>
        <taxon>Eukaryota</taxon>
        <taxon>Viridiplantae</taxon>
        <taxon>Streptophyta</taxon>
        <taxon>Embryophyta</taxon>
        <taxon>Tracheophyta</taxon>
        <taxon>Spermatophyta</taxon>
        <taxon>Magnoliopsida</taxon>
        <taxon>eudicotyledons</taxon>
        <taxon>Gunneridae</taxon>
        <taxon>Pentapetalae</taxon>
        <taxon>rosids</taxon>
        <taxon>fabids</taxon>
        <taxon>Fabales</taxon>
        <taxon>Fabaceae</taxon>
        <taxon>Papilionoideae</taxon>
        <taxon>50 kb inversion clade</taxon>
        <taxon>NPAAA clade</taxon>
        <taxon>indigoferoid/millettioid clade</taxon>
        <taxon>Phaseoleae</taxon>
        <taxon>Glycine</taxon>
        <taxon>Glycine subgen. Soja</taxon>
    </lineage>
</organism>
<dbReference type="AlphaFoldDB" id="A0A0B2PT00"/>
<accession>A0A0B2PT00</accession>
<feature type="compositionally biased region" description="Polar residues" evidence="1">
    <location>
        <begin position="1"/>
        <end position="11"/>
    </location>
</feature>
<dbReference type="Proteomes" id="UP000053555">
    <property type="component" value="Unassembled WGS sequence"/>
</dbReference>
<sequence>MKASSGHVSRTSLEDSRSFSRSAESGVEECHRRVEVAAKEIGDEGKQYLTVIVENSPEVKEVVQTFVSPNRELKRDFSIS</sequence>
<reference evidence="2" key="1">
    <citation type="submission" date="2014-07" db="EMBL/GenBank/DDBJ databases">
        <title>Identification of a novel salt tolerance gene in wild soybean by whole-genome sequencing.</title>
        <authorList>
            <person name="Lam H.-M."/>
            <person name="Qi X."/>
            <person name="Li M.-W."/>
            <person name="Liu X."/>
            <person name="Xie M."/>
            <person name="Ni M."/>
            <person name="Xu X."/>
        </authorList>
    </citation>
    <scope>NUCLEOTIDE SEQUENCE [LARGE SCALE GENOMIC DNA]</scope>
    <source>
        <tissue evidence="2">Root</tissue>
    </source>
</reference>
<protein>
    <submittedName>
        <fullName evidence="2">Uncharacterized protein</fullName>
    </submittedName>
</protein>
<feature type="region of interest" description="Disordered" evidence="1">
    <location>
        <begin position="1"/>
        <end position="29"/>
    </location>
</feature>
<dbReference type="EMBL" id="KN664100">
    <property type="protein sequence ID" value="KHN10883.1"/>
    <property type="molecule type" value="Genomic_DNA"/>
</dbReference>
<evidence type="ECO:0000313" key="2">
    <source>
        <dbReference type="EMBL" id="KHN10883.1"/>
    </source>
</evidence>
<proteinExistence type="predicted"/>
<evidence type="ECO:0000256" key="1">
    <source>
        <dbReference type="SAM" id="MobiDB-lite"/>
    </source>
</evidence>
<gene>
    <name evidence="2" type="ORF">glysoja_038182</name>
</gene>